<gene>
    <name evidence="2" type="primary">birA</name>
    <name evidence="2" type="ORF">I545_0357</name>
</gene>
<dbReference type="SUPFAM" id="SSF55681">
    <property type="entry name" value="Class II aaRS and biotin synthetases"/>
    <property type="match status" value="1"/>
</dbReference>
<dbReference type="Gene3D" id="3.30.930.10">
    <property type="entry name" value="Bira Bifunctional Protein, Domain 2"/>
    <property type="match status" value="1"/>
</dbReference>
<accession>X7ZQR4</accession>
<dbReference type="AlphaFoldDB" id="X7ZQR4"/>
<sequence length="106" mass="11359">MMNRDQLRLPLDSAALRAEAIGSGWRQLDVVEQTGSTNADLLQRAACGADIDRAVLIAEHQTAGRGRHGRGWTAAPARRSPCRSACVSTSSPPPRGAGCRWPPGWQ</sequence>
<dbReference type="GO" id="GO:0004077">
    <property type="term" value="F:biotin--[biotin carboxyl-carrier protein] ligase activity"/>
    <property type="evidence" value="ECO:0007669"/>
    <property type="project" value="UniProtKB-EC"/>
</dbReference>
<keyword evidence="2" id="KW-0436">Ligase</keyword>
<comment type="caution">
    <text evidence="2">The sequence shown here is derived from an EMBL/GenBank/DDBJ whole genome shotgun (WGS) entry which is preliminary data.</text>
</comment>
<feature type="region of interest" description="Disordered" evidence="1">
    <location>
        <begin position="81"/>
        <end position="106"/>
    </location>
</feature>
<evidence type="ECO:0000313" key="2">
    <source>
        <dbReference type="EMBL" id="EUA21020.1"/>
    </source>
</evidence>
<dbReference type="EMBL" id="JAOA01000001">
    <property type="protein sequence ID" value="EUA21020.1"/>
    <property type="molecule type" value="Genomic_DNA"/>
</dbReference>
<name>X7ZQR4_MYCKA</name>
<dbReference type="EC" id="6.3.4.15" evidence="2"/>
<dbReference type="Proteomes" id="UP000020561">
    <property type="component" value="Unassembled WGS sequence"/>
</dbReference>
<reference evidence="2 3" key="1">
    <citation type="submission" date="2013-12" db="EMBL/GenBank/DDBJ databases">
        <authorList>
            <person name="Brown-Elliot B."/>
            <person name="Wallace R."/>
            <person name="Lenaerts A."/>
            <person name="Ordway D."/>
            <person name="DeGroote M.A."/>
            <person name="Parker T."/>
            <person name="Sizemore C."/>
            <person name="Tallon L.J."/>
            <person name="Sadzewicz L.K."/>
            <person name="Sengamalay N."/>
            <person name="Fraser C.M."/>
            <person name="Hine E."/>
            <person name="Shefchek K.A."/>
            <person name="Das S.P."/>
            <person name="Tettelin H."/>
        </authorList>
    </citation>
    <scope>NUCLEOTIDE SEQUENCE [LARGE SCALE GENOMIC DNA]</scope>
    <source>
        <strain evidence="2 3">662</strain>
    </source>
</reference>
<organism evidence="2 3">
    <name type="scientific">Mycobacterium kansasii 662</name>
    <dbReference type="NCBI Taxonomy" id="1299326"/>
    <lineage>
        <taxon>Bacteria</taxon>
        <taxon>Bacillati</taxon>
        <taxon>Actinomycetota</taxon>
        <taxon>Actinomycetes</taxon>
        <taxon>Mycobacteriales</taxon>
        <taxon>Mycobacteriaceae</taxon>
        <taxon>Mycobacterium</taxon>
    </lineage>
</organism>
<evidence type="ECO:0000256" key="1">
    <source>
        <dbReference type="SAM" id="MobiDB-lite"/>
    </source>
</evidence>
<proteinExistence type="predicted"/>
<dbReference type="PATRIC" id="fig|1299326.3.peg.340"/>
<protein>
    <submittedName>
        <fullName evidence="2">Biotin--[acetyl-CoA-carboxylase] ligase domain protein</fullName>
        <ecNumber evidence="2">6.3.4.15</ecNumber>
    </submittedName>
</protein>
<evidence type="ECO:0000313" key="3">
    <source>
        <dbReference type="Proteomes" id="UP000020561"/>
    </source>
</evidence>
<dbReference type="InterPro" id="IPR045864">
    <property type="entry name" value="aa-tRNA-synth_II/BPL/LPL"/>
</dbReference>